<evidence type="ECO:0000256" key="1">
    <source>
        <dbReference type="SAM" id="SignalP"/>
    </source>
</evidence>
<proteinExistence type="predicted"/>
<sequence>MKKSIVCVLSLLACLSVSTAKASDVFKPGHQYTCNPGDSVMFGKFTLDILGNVPVASDIDEPIKNARTNIYLSLDKKIKAFDTTCFTNPANANNLGCIALDGEGSKVFPFLFISLESKIGKAVITQDPGGDGEVYTYRCTQTK</sequence>
<dbReference type="EMBL" id="PFBG01000010">
    <property type="protein sequence ID" value="PIR86088.1"/>
    <property type="molecule type" value="Genomic_DNA"/>
</dbReference>
<evidence type="ECO:0000313" key="2">
    <source>
        <dbReference type="EMBL" id="PIR86088.1"/>
    </source>
</evidence>
<feature type="chain" id="PRO_5013816397" description="Ig-like domain-containing protein" evidence="1">
    <location>
        <begin position="23"/>
        <end position="143"/>
    </location>
</feature>
<comment type="caution">
    <text evidence="2">The sequence shown here is derived from an EMBL/GenBank/DDBJ whole genome shotgun (WGS) entry which is preliminary data.</text>
</comment>
<feature type="signal peptide" evidence="1">
    <location>
        <begin position="1"/>
        <end position="22"/>
    </location>
</feature>
<dbReference type="AlphaFoldDB" id="A0A2H0UI54"/>
<protein>
    <recommendedName>
        <fullName evidence="4">Ig-like domain-containing protein</fullName>
    </recommendedName>
</protein>
<evidence type="ECO:0000313" key="3">
    <source>
        <dbReference type="Proteomes" id="UP000229612"/>
    </source>
</evidence>
<dbReference type="Proteomes" id="UP000229612">
    <property type="component" value="Unassembled WGS sequence"/>
</dbReference>
<accession>A0A2H0UI54</accession>
<name>A0A2H0UI54_9BACT</name>
<gene>
    <name evidence="2" type="ORF">COU14_00795</name>
</gene>
<keyword evidence="1" id="KW-0732">Signal</keyword>
<organism evidence="2 3">
    <name type="scientific">Candidatus Kaiserbacteria bacterium CG10_big_fil_rev_8_21_14_0_10_44_10</name>
    <dbReference type="NCBI Taxonomy" id="1974606"/>
    <lineage>
        <taxon>Bacteria</taxon>
        <taxon>Candidatus Kaiseribacteriota</taxon>
    </lineage>
</organism>
<reference evidence="3" key="1">
    <citation type="submission" date="2017-09" db="EMBL/GenBank/DDBJ databases">
        <title>Depth-based differentiation of microbial function through sediment-hosted aquifers and enrichment of novel symbionts in the deep terrestrial subsurface.</title>
        <authorList>
            <person name="Probst A.J."/>
            <person name="Ladd B."/>
            <person name="Jarett J.K."/>
            <person name="Geller-Mcgrath D.E."/>
            <person name="Sieber C.M.K."/>
            <person name="Emerson J.B."/>
            <person name="Anantharaman K."/>
            <person name="Thomas B.C."/>
            <person name="Malmstrom R."/>
            <person name="Stieglmeier M."/>
            <person name="Klingl A."/>
            <person name="Woyke T."/>
            <person name="Ryan C.M."/>
            <person name="Banfield J.F."/>
        </authorList>
    </citation>
    <scope>NUCLEOTIDE SEQUENCE [LARGE SCALE GENOMIC DNA]</scope>
</reference>
<evidence type="ECO:0008006" key="4">
    <source>
        <dbReference type="Google" id="ProtNLM"/>
    </source>
</evidence>